<organism evidence="3 4">
    <name type="scientific">Sphingobacterium psychroaquaticum</name>
    <dbReference type="NCBI Taxonomy" id="561061"/>
    <lineage>
        <taxon>Bacteria</taxon>
        <taxon>Pseudomonadati</taxon>
        <taxon>Bacteroidota</taxon>
        <taxon>Sphingobacteriia</taxon>
        <taxon>Sphingobacteriales</taxon>
        <taxon>Sphingobacteriaceae</taxon>
        <taxon>Sphingobacterium</taxon>
    </lineage>
</organism>
<gene>
    <name evidence="3" type="ORF">SAMN05660862_0991</name>
</gene>
<dbReference type="EMBL" id="FXAU01000001">
    <property type="protein sequence ID" value="SMG15704.1"/>
    <property type="molecule type" value="Genomic_DNA"/>
</dbReference>
<evidence type="ECO:0000313" key="3">
    <source>
        <dbReference type="EMBL" id="SMG15704.1"/>
    </source>
</evidence>
<dbReference type="OrthoDB" id="792964at2"/>
<keyword evidence="2" id="KW-0472">Membrane</keyword>
<evidence type="ECO:0000256" key="2">
    <source>
        <dbReference type="SAM" id="Phobius"/>
    </source>
</evidence>
<feature type="transmembrane region" description="Helical" evidence="2">
    <location>
        <begin position="6"/>
        <end position="31"/>
    </location>
</feature>
<dbReference type="Proteomes" id="UP000192980">
    <property type="component" value="Unassembled WGS sequence"/>
</dbReference>
<name>A0A1X7IL59_9SPHI</name>
<dbReference type="STRING" id="561061.SAMN05660862_0991"/>
<keyword evidence="4" id="KW-1185">Reference proteome</keyword>
<dbReference type="AlphaFoldDB" id="A0A1X7IL59"/>
<keyword evidence="2" id="KW-1133">Transmembrane helix</keyword>
<sequence length="163" mass="18913">MLLSDFTWLHFFAIATFLTVLWYTGVLLLFFREEIKGAFGLKPRETKPLKSESPTAHHDPYNVMGETKAPEGMTETYEINFAHPHRRERQLGLVPDFLKEISEIVEITQKENGTKQDLLGMLEELKETYPDITSVENWDSLVVHIKDSSPFPITEDEIKNLFR</sequence>
<dbReference type="RefSeq" id="WP_144036497.1">
    <property type="nucleotide sequence ID" value="NZ_FXAU01000001.1"/>
</dbReference>
<evidence type="ECO:0000256" key="1">
    <source>
        <dbReference type="SAM" id="MobiDB-lite"/>
    </source>
</evidence>
<reference evidence="3 4" key="1">
    <citation type="submission" date="2017-04" db="EMBL/GenBank/DDBJ databases">
        <authorList>
            <person name="Afonso C.L."/>
            <person name="Miller P.J."/>
            <person name="Scott M.A."/>
            <person name="Spackman E."/>
            <person name="Goraichik I."/>
            <person name="Dimitrov K.M."/>
            <person name="Suarez D.L."/>
            <person name="Swayne D.E."/>
        </authorList>
    </citation>
    <scope>NUCLEOTIDE SEQUENCE [LARGE SCALE GENOMIC DNA]</scope>
    <source>
        <strain evidence="3 4">DSM 22418</strain>
    </source>
</reference>
<evidence type="ECO:0000313" key="4">
    <source>
        <dbReference type="Proteomes" id="UP000192980"/>
    </source>
</evidence>
<keyword evidence="2" id="KW-0812">Transmembrane</keyword>
<feature type="region of interest" description="Disordered" evidence="1">
    <location>
        <begin position="44"/>
        <end position="63"/>
    </location>
</feature>
<accession>A0A1X7IL59</accession>
<feature type="compositionally biased region" description="Basic and acidic residues" evidence="1">
    <location>
        <begin position="44"/>
        <end position="60"/>
    </location>
</feature>
<proteinExistence type="predicted"/>
<protein>
    <submittedName>
        <fullName evidence="3">Uncharacterized protein</fullName>
    </submittedName>
</protein>